<protein>
    <recommendedName>
        <fullName evidence="3">Lipoprotein</fullName>
    </recommendedName>
</protein>
<dbReference type="EMBL" id="CP032489">
    <property type="protein sequence ID" value="AYD46181.1"/>
    <property type="molecule type" value="Genomic_DNA"/>
</dbReference>
<evidence type="ECO:0000313" key="2">
    <source>
        <dbReference type="Proteomes" id="UP000266118"/>
    </source>
</evidence>
<dbReference type="PROSITE" id="PS51257">
    <property type="entry name" value="PROKAR_LIPOPROTEIN"/>
    <property type="match status" value="1"/>
</dbReference>
<dbReference type="KEGG" id="ark:D6B99_00230"/>
<dbReference type="RefSeq" id="WP_119983933.1">
    <property type="nucleotide sequence ID" value="NZ_CP032489.1"/>
</dbReference>
<keyword evidence="2" id="KW-1185">Reference proteome</keyword>
<sequence>MKKINSLINICFAAILLIQGCKCNRKAEKKDINTNDSTTINTEDSVQMIHDFSLEDSANIFKINSQQWLGSILKNNTANWTNFHFKSQREIDAQTKPAPFTPPKDFYKNYQSVLRWSSDSSFIIDFGSYGSMTVKDANGNNHLEGSDPDTKVALINVAKQQQSQILFAGPSTKILDVKWLSNSEALMLFSEEGENNSSDTLLWLIDIPRNLIRQYQYH</sequence>
<dbReference type="Proteomes" id="UP000266118">
    <property type="component" value="Chromosome"/>
</dbReference>
<evidence type="ECO:0000313" key="1">
    <source>
        <dbReference type="EMBL" id="AYD46181.1"/>
    </source>
</evidence>
<proteinExistence type="predicted"/>
<gene>
    <name evidence="1" type="ORF">D6B99_00230</name>
</gene>
<name>A0A386HL14_9BACT</name>
<evidence type="ECO:0008006" key="3">
    <source>
        <dbReference type="Google" id="ProtNLM"/>
    </source>
</evidence>
<reference evidence="1 2" key="1">
    <citation type="submission" date="2018-09" db="EMBL/GenBank/DDBJ databases">
        <title>Arachidicoccus sp. nov., a bacterium isolated from soil.</title>
        <authorList>
            <person name="Weon H.-Y."/>
            <person name="Kwon S.-W."/>
            <person name="Lee S.A."/>
        </authorList>
    </citation>
    <scope>NUCLEOTIDE SEQUENCE [LARGE SCALE GENOMIC DNA]</scope>
    <source>
        <strain evidence="1 2">KIS59-12</strain>
    </source>
</reference>
<organism evidence="1 2">
    <name type="scientific">Arachidicoccus soli</name>
    <dbReference type="NCBI Taxonomy" id="2341117"/>
    <lineage>
        <taxon>Bacteria</taxon>
        <taxon>Pseudomonadati</taxon>
        <taxon>Bacteroidota</taxon>
        <taxon>Chitinophagia</taxon>
        <taxon>Chitinophagales</taxon>
        <taxon>Chitinophagaceae</taxon>
        <taxon>Arachidicoccus</taxon>
    </lineage>
</organism>
<accession>A0A386HL14</accession>
<dbReference type="OrthoDB" id="1450187at2"/>
<dbReference type="AlphaFoldDB" id="A0A386HL14"/>